<comment type="subcellular location">
    <subcellularLocation>
        <location evidence="1 7">Cell membrane</location>
        <topology evidence="1 7">Multi-pass membrane protein</topology>
    </subcellularLocation>
</comment>
<dbReference type="EMBL" id="LT629772">
    <property type="protein sequence ID" value="SDT26876.1"/>
    <property type="molecule type" value="Genomic_DNA"/>
</dbReference>
<evidence type="ECO:0000256" key="8">
    <source>
        <dbReference type="SAM" id="MobiDB-lite"/>
    </source>
</evidence>
<keyword evidence="2 7" id="KW-0813">Transport</keyword>
<dbReference type="GO" id="GO:0055085">
    <property type="term" value="P:transmembrane transport"/>
    <property type="evidence" value="ECO:0007669"/>
    <property type="project" value="InterPro"/>
</dbReference>
<dbReference type="STRING" id="630515.SAMN04489812_4884"/>
<dbReference type="InterPro" id="IPR051393">
    <property type="entry name" value="ABC_transporter_permease"/>
</dbReference>
<feature type="transmembrane region" description="Helical" evidence="7">
    <location>
        <begin position="175"/>
        <end position="199"/>
    </location>
</feature>
<keyword evidence="4 7" id="KW-0812">Transmembrane</keyword>
<keyword evidence="6 7" id="KW-0472">Membrane</keyword>
<evidence type="ECO:0000256" key="7">
    <source>
        <dbReference type="RuleBase" id="RU363032"/>
    </source>
</evidence>
<keyword evidence="3" id="KW-1003">Cell membrane</keyword>
<evidence type="ECO:0000256" key="3">
    <source>
        <dbReference type="ARBA" id="ARBA00022475"/>
    </source>
</evidence>
<keyword evidence="10" id="KW-0762">Sugar transport</keyword>
<dbReference type="InterPro" id="IPR035906">
    <property type="entry name" value="MetI-like_sf"/>
</dbReference>
<dbReference type="AlphaFoldDB" id="A0A1H1Z124"/>
<dbReference type="OrthoDB" id="9804439at2"/>
<dbReference type="CDD" id="cd06261">
    <property type="entry name" value="TM_PBP2"/>
    <property type="match status" value="1"/>
</dbReference>
<evidence type="ECO:0000256" key="6">
    <source>
        <dbReference type="ARBA" id="ARBA00023136"/>
    </source>
</evidence>
<feature type="region of interest" description="Disordered" evidence="8">
    <location>
        <begin position="1"/>
        <end position="26"/>
    </location>
</feature>
<dbReference type="GO" id="GO:0005886">
    <property type="term" value="C:plasma membrane"/>
    <property type="evidence" value="ECO:0007669"/>
    <property type="project" value="UniProtKB-SubCell"/>
</dbReference>
<protein>
    <submittedName>
        <fullName evidence="10">Multiple sugar transport system permease protein</fullName>
    </submittedName>
</protein>
<accession>A0A1H1Z124</accession>
<evidence type="ECO:0000256" key="4">
    <source>
        <dbReference type="ARBA" id="ARBA00022692"/>
    </source>
</evidence>
<proteinExistence type="inferred from homology"/>
<feature type="transmembrane region" description="Helical" evidence="7">
    <location>
        <begin position="92"/>
        <end position="113"/>
    </location>
</feature>
<dbReference type="PROSITE" id="PS50928">
    <property type="entry name" value="ABC_TM1"/>
    <property type="match status" value="1"/>
</dbReference>
<reference evidence="10 11" key="1">
    <citation type="submission" date="2016-10" db="EMBL/GenBank/DDBJ databases">
        <authorList>
            <person name="de Groot N.N."/>
        </authorList>
    </citation>
    <scope>NUCLEOTIDE SEQUENCE [LARGE SCALE GENOMIC DNA]</scope>
    <source>
        <strain evidence="10 11">DSM 21800</strain>
    </source>
</reference>
<feature type="transmembrane region" description="Helical" evidence="7">
    <location>
        <begin position="284"/>
        <end position="306"/>
    </location>
</feature>
<organism evidence="10 11">
    <name type="scientific">Microlunatus soli</name>
    <dbReference type="NCBI Taxonomy" id="630515"/>
    <lineage>
        <taxon>Bacteria</taxon>
        <taxon>Bacillati</taxon>
        <taxon>Actinomycetota</taxon>
        <taxon>Actinomycetes</taxon>
        <taxon>Propionibacteriales</taxon>
        <taxon>Propionibacteriaceae</taxon>
        <taxon>Microlunatus</taxon>
    </lineage>
</organism>
<name>A0A1H1Z124_9ACTN</name>
<evidence type="ECO:0000256" key="5">
    <source>
        <dbReference type="ARBA" id="ARBA00022989"/>
    </source>
</evidence>
<dbReference type="SUPFAM" id="SSF161098">
    <property type="entry name" value="MetI-like"/>
    <property type="match status" value="1"/>
</dbReference>
<keyword evidence="5 7" id="KW-1133">Transmembrane helix</keyword>
<evidence type="ECO:0000259" key="9">
    <source>
        <dbReference type="PROSITE" id="PS50928"/>
    </source>
</evidence>
<dbReference type="Gene3D" id="1.10.3720.10">
    <property type="entry name" value="MetI-like"/>
    <property type="match status" value="1"/>
</dbReference>
<evidence type="ECO:0000313" key="11">
    <source>
        <dbReference type="Proteomes" id="UP000199103"/>
    </source>
</evidence>
<feature type="compositionally biased region" description="Low complexity" evidence="8">
    <location>
        <begin position="1"/>
        <end position="13"/>
    </location>
</feature>
<gene>
    <name evidence="10" type="ORF">SAMN04489812_4884</name>
</gene>
<comment type="similarity">
    <text evidence="7">Belongs to the binding-protein-dependent transport system permease family.</text>
</comment>
<keyword evidence="11" id="KW-1185">Reference proteome</keyword>
<evidence type="ECO:0000313" key="10">
    <source>
        <dbReference type="EMBL" id="SDT26876.1"/>
    </source>
</evidence>
<evidence type="ECO:0000256" key="1">
    <source>
        <dbReference type="ARBA" id="ARBA00004651"/>
    </source>
</evidence>
<dbReference type="PANTHER" id="PTHR30193">
    <property type="entry name" value="ABC TRANSPORTER PERMEASE PROTEIN"/>
    <property type="match status" value="1"/>
</dbReference>
<dbReference type="RefSeq" id="WP_091528346.1">
    <property type="nucleotide sequence ID" value="NZ_LT629772.1"/>
</dbReference>
<sequence length="315" mass="34510">MTTQQQTFRTAQRVGDRPRPGRRRRRRGGATPYLFIAPFMLIFLAMLVVPLIFAGYLSLFTTKLATGTEFVGLVNYAEALTDPAFLGGVGRMIHYLLVQVPVMLVLSMVAALVLDSGLLRFPKLFRILIFIPFAVPAVVGAVMWGYLYGAHVGPFAQLAQAIGWPAPGFLTRGGIVYSIANIAVWEFVGYNMIIFYAALKAIPPVLYEAAAIDGAGPIRTALYVKVPQLLPALFLTALFSLIGSFQLFNEPNVLTPLAPTAIGRDWTPNLYAYNLAFVDQRVEYASAISFVLGAVIAVASIVFMLITTRLRRRTA</sequence>
<feature type="domain" description="ABC transmembrane type-1" evidence="9">
    <location>
        <begin position="89"/>
        <end position="303"/>
    </location>
</feature>
<feature type="transmembrane region" description="Helical" evidence="7">
    <location>
        <begin position="229"/>
        <end position="248"/>
    </location>
</feature>
<dbReference type="Pfam" id="PF00528">
    <property type="entry name" value="BPD_transp_1"/>
    <property type="match status" value="1"/>
</dbReference>
<dbReference type="Proteomes" id="UP000199103">
    <property type="component" value="Chromosome I"/>
</dbReference>
<evidence type="ECO:0000256" key="2">
    <source>
        <dbReference type="ARBA" id="ARBA00022448"/>
    </source>
</evidence>
<feature type="transmembrane region" description="Helical" evidence="7">
    <location>
        <begin position="33"/>
        <end position="57"/>
    </location>
</feature>
<dbReference type="InterPro" id="IPR000515">
    <property type="entry name" value="MetI-like"/>
</dbReference>
<feature type="transmembrane region" description="Helical" evidence="7">
    <location>
        <begin position="125"/>
        <end position="147"/>
    </location>
</feature>
<dbReference type="PANTHER" id="PTHR30193:SF41">
    <property type="entry name" value="DIACETYLCHITOBIOSE UPTAKE SYSTEM PERMEASE PROTEIN NGCF"/>
    <property type="match status" value="1"/>
</dbReference>